<proteinExistence type="predicted"/>
<comment type="caution">
    <text evidence="1">The sequence shown here is derived from an EMBL/GenBank/DDBJ whole genome shotgun (WGS) entry which is preliminary data.</text>
</comment>
<organism evidence="1 2">
    <name type="scientific">Diphasiastrum complanatum</name>
    <name type="common">Issler's clubmoss</name>
    <name type="synonym">Lycopodium complanatum</name>
    <dbReference type="NCBI Taxonomy" id="34168"/>
    <lineage>
        <taxon>Eukaryota</taxon>
        <taxon>Viridiplantae</taxon>
        <taxon>Streptophyta</taxon>
        <taxon>Embryophyta</taxon>
        <taxon>Tracheophyta</taxon>
        <taxon>Lycopodiopsida</taxon>
        <taxon>Lycopodiales</taxon>
        <taxon>Lycopodiaceae</taxon>
        <taxon>Lycopodioideae</taxon>
        <taxon>Diphasiastrum</taxon>
    </lineage>
</organism>
<reference evidence="2" key="1">
    <citation type="journal article" date="2024" name="Proc. Natl. Acad. Sci. U.S.A.">
        <title>Extraordinary preservation of gene collinearity over three hundred million years revealed in homosporous lycophytes.</title>
        <authorList>
            <person name="Li C."/>
            <person name="Wickell D."/>
            <person name="Kuo L.Y."/>
            <person name="Chen X."/>
            <person name="Nie B."/>
            <person name="Liao X."/>
            <person name="Peng D."/>
            <person name="Ji J."/>
            <person name="Jenkins J."/>
            <person name="Williams M."/>
            <person name="Shu S."/>
            <person name="Plott C."/>
            <person name="Barry K."/>
            <person name="Rajasekar S."/>
            <person name="Grimwood J."/>
            <person name="Han X."/>
            <person name="Sun S."/>
            <person name="Hou Z."/>
            <person name="He W."/>
            <person name="Dai G."/>
            <person name="Sun C."/>
            <person name="Schmutz J."/>
            <person name="Leebens-Mack J.H."/>
            <person name="Li F.W."/>
            <person name="Wang L."/>
        </authorList>
    </citation>
    <scope>NUCLEOTIDE SEQUENCE [LARGE SCALE GENOMIC DNA]</scope>
    <source>
        <strain evidence="2">cv. PW_Plant_1</strain>
    </source>
</reference>
<name>A0ACC2BUH5_DIPCM</name>
<dbReference type="Proteomes" id="UP001162992">
    <property type="component" value="Chromosome 13"/>
</dbReference>
<keyword evidence="2" id="KW-1185">Reference proteome</keyword>
<protein>
    <submittedName>
        <fullName evidence="1">Uncharacterized protein</fullName>
    </submittedName>
</protein>
<dbReference type="EMBL" id="CM055104">
    <property type="protein sequence ID" value="KAJ7533406.1"/>
    <property type="molecule type" value="Genomic_DNA"/>
</dbReference>
<evidence type="ECO:0000313" key="2">
    <source>
        <dbReference type="Proteomes" id="UP001162992"/>
    </source>
</evidence>
<gene>
    <name evidence="1" type="ORF">O6H91_13G047000</name>
</gene>
<accession>A0ACC2BUH5</accession>
<sequence length="341" mass="38209">MFSIPKFVIVYSAQPEVGFWDSEEQCWKTEGISEIVYEVETRSVSFQTLRVKPHAIIQSRVRQLPFLSWYISPISECGAVLTLNTSMLVVKIEIGNRWCKLLEPIYVECAHLQGKELAPKVLLKQLSSCGLHLLPVEEDAKYVRSAIKEAEVEKATCYDMALATPTFGLASSKWNSHVDSTTCIFRLLEIPEPCYPPTFDKSKDVKTTIYKAKGNALLNMTEFKTKDYKEDLLTEYHASLLVTLRGICSDDSIAKMEKGDPGFTESLKDLVWALRLFSFSQDSIIEVLPQKSASQDLPAVGDPSMQDNSSECTLLTDQVVVPEGSRDEGDSAEKTPDNQQD</sequence>
<evidence type="ECO:0000313" key="1">
    <source>
        <dbReference type="EMBL" id="KAJ7533406.1"/>
    </source>
</evidence>